<name>A0ABN2XEX2_9ACTN</name>
<reference evidence="2 3" key="1">
    <citation type="journal article" date="2019" name="Int. J. Syst. Evol. Microbiol.">
        <title>The Global Catalogue of Microorganisms (GCM) 10K type strain sequencing project: providing services to taxonomists for standard genome sequencing and annotation.</title>
        <authorList>
            <consortium name="The Broad Institute Genomics Platform"/>
            <consortium name="The Broad Institute Genome Sequencing Center for Infectious Disease"/>
            <person name="Wu L."/>
            <person name="Ma J."/>
        </authorList>
    </citation>
    <scope>NUCLEOTIDE SEQUENCE [LARGE SCALE GENOMIC DNA]</scope>
    <source>
        <strain evidence="2 3">JCM 15481</strain>
    </source>
</reference>
<accession>A0ABN2XEX2</accession>
<dbReference type="NCBIfam" id="NF047509">
    <property type="entry name" value="Rv3131_FMN_oxido"/>
    <property type="match status" value="1"/>
</dbReference>
<feature type="domain" description="Nitroreductase" evidence="1">
    <location>
        <begin position="128"/>
        <end position="316"/>
    </location>
</feature>
<organism evidence="2 3">
    <name type="scientific">Streptomyces synnematoformans</name>
    <dbReference type="NCBI Taxonomy" id="415721"/>
    <lineage>
        <taxon>Bacteria</taxon>
        <taxon>Bacillati</taxon>
        <taxon>Actinomycetota</taxon>
        <taxon>Actinomycetes</taxon>
        <taxon>Kitasatosporales</taxon>
        <taxon>Streptomycetaceae</taxon>
        <taxon>Streptomyces</taxon>
    </lineage>
</organism>
<dbReference type="PANTHER" id="PTHR23026">
    <property type="entry name" value="NADPH NITROREDUCTASE"/>
    <property type="match status" value="1"/>
</dbReference>
<gene>
    <name evidence="2" type="ORF">GCM10009802_07320</name>
</gene>
<dbReference type="SUPFAM" id="SSF55469">
    <property type="entry name" value="FMN-dependent nitroreductase-like"/>
    <property type="match status" value="2"/>
</dbReference>
<dbReference type="EMBL" id="BAAAPF010000009">
    <property type="protein sequence ID" value="GAA2110350.1"/>
    <property type="molecule type" value="Genomic_DNA"/>
</dbReference>
<proteinExistence type="predicted"/>
<comment type="caution">
    <text evidence="2">The sequence shown here is derived from an EMBL/GenBank/DDBJ whole genome shotgun (WGS) entry which is preliminary data.</text>
</comment>
<evidence type="ECO:0000259" key="1">
    <source>
        <dbReference type="Pfam" id="PF00881"/>
    </source>
</evidence>
<dbReference type="Pfam" id="PF00881">
    <property type="entry name" value="Nitroreductase"/>
    <property type="match status" value="1"/>
</dbReference>
<sequence>MRPLDATRAADLVHAATAAPSMHNAQPWRFRCHLGHRTVEVRADPERAMPASDPDRRALHVGCGAALCNLRAAAAAAGWRTGTELLPDPANPLLLAVVRLAEAEPGAGRDEGRGEGPDAALAALEPQIVRRHSSRWPFTDKPVPPGDLADLVEAARAEGATLAFPDAWHAASLLDLVQDAEVRDAEEPDRAAELARWTHPVPDTADEGVPGYAFGPRRRGSTIPVRDFAGRAEVPGRGSARFEAAPNIALLGTAHDTPADWLRAGQALERVLLTATRAGLVASLTSQALEWADLRALVRDPLADIGQIQMVLRIGYGPRGPTTPRRPVSEVLEIVGSPRL</sequence>
<evidence type="ECO:0000313" key="3">
    <source>
        <dbReference type="Proteomes" id="UP001500443"/>
    </source>
</evidence>
<dbReference type="InterPro" id="IPR029479">
    <property type="entry name" value="Nitroreductase"/>
</dbReference>
<dbReference type="InterPro" id="IPR050627">
    <property type="entry name" value="Nitroreductase/BluB"/>
</dbReference>
<dbReference type="Gene3D" id="3.40.109.10">
    <property type="entry name" value="NADH Oxidase"/>
    <property type="match status" value="1"/>
</dbReference>
<keyword evidence="3" id="KW-1185">Reference proteome</keyword>
<evidence type="ECO:0000313" key="2">
    <source>
        <dbReference type="EMBL" id="GAA2110350.1"/>
    </source>
</evidence>
<protein>
    <submittedName>
        <fullName evidence="2">Nitroreductase</fullName>
    </submittedName>
</protein>
<dbReference type="Proteomes" id="UP001500443">
    <property type="component" value="Unassembled WGS sequence"/>
</dbReference>
<dbReference type="InterPro" id="IPR000415">
    <property type="entry name" value="Nitroreductase-like"/>
</dbReference>
<dbReference type="PANTHER" id="PTHR23026:SF123">
    <property type="entry name" value="NAD(P)H NITROREDUCTASE RV3131-RELATED"/>
    <property type="match status" value="1"/>
</dbReference>